<proteinExistence type="predicted"/>
<dbReference type="RefSeq" id="WP_180146035.1">
    <property type="nucleotide sequence ID" value="NZ_CAADHO010000012.1"/>
</dbReference>
<dbReference type="Pfam" id="PF13438">
    <property type="entry name" value="DUF4113"/>
    <property type="match status" value="1"/>
</dbReference>
<sequence>MQIKRKKGTPIGVPFFSRPLTYDVSIQAATALVKVWDGWRYKKCLKVRGSTALSFYAERAAEKLRKDGLRAGVMDIYAMSNRFHKADFYYNKTTFRFPVPTSDSPEIIKEALAAFAEIYREGLPFKKLRIHMRELTQQKPEQQLLIDKVDRDQSSALMKAMYAVNANMGRRTVTYAPSGLSTDLSEPKAWRTQFNHKSPSYTTRWDQLLRVT</sequence>
<name>A0A4U8YY54_9BACT</name>
<dbReference type="InterPro" id="IPR017961">
    <property type="entry name" value="DNA_pol_Y-fam_little_finger"/>
</dbReference>
<dbReference type="EMBL" id="CAADHO010000012">
    <property type="protein sequence ID" value="VFQ47032.1"/>
    <property type="molecule type" value="Genomic_DNA"/>
</dbReference>
<accession>A0A4U8YY54</accession>
<keyword evidence="4" id="KW-1185">Reference proteome</keyword>
<dbReference type="GO" id="GO:0003684">
    <property type="term" value="F:damaged DNA binding"/>
    <property type="evidence" value="ECO:0007669"/>
    <property type="project" value="InterPro"/>
</dbReference>
<dbReference type="AlphaFoldDB" id="A0A4U8YY54"/>
<feature type="domain" description="DNA polymerase Y-family little finger" evidence="1">
    <location>
        <begin position="51"/>
        <end position="143"/>
    </location>
</feature>
<dbReference type="GO" id="GO:0006281">
    <property type="term" value="P:DNA repair"/>
    <property type="evidence" value="ECO:0007669"/>
    <property type="project" value="InterPro"/>
</dbReference>
<protein>
    <submittedName>
        <fullName evidence="3">Dna polymerase y-family little finger domain</fullName>
    </submittedName>
</protein>
<evidence type="ECO:0000259" key="1">
    <source>
        <dbReference type="Pfam" id="PF11799"/>
    </source>
</evidence>
<feature type="domain" description="DUF4113" evidence="2">
    <location>
        <begin position="156"/>
        <end position="211"/>
    </location>
</feature>
<evidence type="ECO:0000313" key="3">
    <source>
        <dbReference type="EMBL" id="VFQ47032.1"/>
    </source>
</evidence>
<evidence type="ECO:0000259" key="2">
    <source>
        <dbReference type="Pfam" id="PF13438"/>
    </source>
</evidence>
<dbReference type="InterPro" id="IPR025188">
    <property type="entry name" value="DUF4113"/>
</dbReference>
<dbReference type="Pfam" id="PF11799">
    <property type="entry name" value="IMS_C"/>
    <property type="match status" value="1"/>
</dbReference>
<evidence type="ECO:0000313" key="4">
    <source>
        <dbReference type="Proteomes" id="UP000507962"/>
    </source>
</evidence>
<organism evidence="3 4">
    <name type="scientific">Desulfoluna butyratoxydans</name>
    <dbReference type="NCBI Taxonomy" id="231438"/>
    <lineage>
        <taxon>Bacteria</taxon>
        <taxon>Pseudomonadati</taxon>
        <taxon>Thermodesulfobacteriota</taxon>
        <taxon>Desulfobacteria</taxon>
        <taxon>Desulfobacterales</taxon>
        <taxon>Desulfolunaceae</taxon>
        <taxon>Desulfoluna</taxon>
    </lineage>
</organism>
<gene>
    <name evidence="3" type="ORF">MSL71_47150</name>
</gene>
<dbReference type="Proteomes" id="UP000507962">
    <property type="component" value="Unassembled WGS sequence"/>
</dbReference>
<reference evidence="3 4" key="1">
    <citation type="submission" date="2019-03" db="EMBL/GenBank/DDBJ databases">
        <authorList>
            <person name="Nijsse B."/>
        </authorList>
    </citation>
    <scope>NUCLEOTIDE SEQUENCE [LARGE SCALE GENOMIC DNA]</scope>
    <source>
        <strain evidence="3">Desulfoluna butyratoxydans MSL71</strain>
    </source>
</reference>